<protein>
    <recommendedName>
        <fullName evidence="5">Glutathione S-transferase</fullName>
    </recommendedName>
</protein>
<dbReference type="PANTHER" id="PTHR11571">
    <property type="entry name" value="GLUTATHIONE S-TRANSFERASE"/>
    <property type="match status" value="1"/>
</dbReference>
<name>A0ABP1Q7Q2_9HEXA</name>
<sequence>MDRKYKLTYFNIRGLAEPIRWMFKMRNVDFEDERINLAQWPEERNRFSKHVGQLPILLIDDKIELSQVHTVMRYVARELGFNGETEYEEMRADEATELIYDLRLCAVAHKDCYTTDNPDIVRHTIFRDFKAEKNISKKVIMRKRLLVDHFPLYFAKFAQFLEDSGGEYLAGPNITYADLAVANFLDVCESHVNPDILNDFPTLKALKEEIFDIPEIAEWVAQTNTANATGA</sequence>
<dbReference type="InterPro" id="IPR004045">
    <property type="entry name" value="Glutathione_S-Trfase_N"/>
</dbReference>
<dbReference type="InterPro" id="IPR040079">
    <property type="entry name" value="Glutathione_S-Trfase"/>
</dbReference>
<evidence type="ECO:0000259" key="1">
    <source>
        <dbReference type="PROSITE" id="PS50404"/>
    </source>
</evidence>
<dbReference type="Gene3D" id="3.40.30.10">
    <property type="entry name" value="Glutaredoxin"/>
    <property type="match status" value="1"/>
</dbReference>
<evidence type="ECO:0000259" key="2">
    <source>
        <dbReference type="PROSITE" id="PS50405"/>
    </source>
</evidence>
<dbReference type="InterPro" id="IPR036282">
    <property type="entry name" value="Glutathione-S-Trfase_C_sf"/>
</dbReference>
<evidence type="ECO:0000313" key="4">
    <source>
        <dbReference type="Proteomes" id="UP001642540"/>
    </source>
</evidence>
<dbReference type="InterPro" id="IPR036249">
    <property type="entry name" value="Thioredoxin-like_sf"/>
</dbReference>
<dbReference type="InterPro" id="IPR010987">
    <property type="entry name" value="Glutathione-S-Trfase_C-like"/>
</dbReference>
<comment type="caution">
    <text evidence="3">The sequence shown here is derived from an EMBL/GenBank/DDBJ whole genome shotgun (WGS) entry which is preliminary data.</text>
</comment>
<gene>
    <name evidence="3" type="ORF">ODALV1_LOCUS8273</name>
</gene>
<accession>A0ABP1Q7Q2</accession>
<dbReference type="SFLD" id="SFLDS00019">
    <property type="entry name" value="Glutathione_Transferase_(cytos"/>
    <property type="match status" value="1"/>
</dbReference>
<dbReference type="Pfam" id="PF14497">
    <property type="entry name" value="GST_C_3"/>
    <property type="match status" value="1"/>
</dbReference>
<dbReference type="InterPro" id="IPR050213">
    <property type="entry name" value="GST_superfamily"/>
</dbReference>
<dbReference type="CDD" id="cd03039">
    <property type="entry name" value="GST_N_Sigma_like"/>
    <property type="match status" value="1"/>
</dbReference>
<proteinExistence type="predicted"/>
<dbReference type="InterPro" id="IPR004046">
    <property type="entry name" value="GST_C"/>
</dbReference>
<keyword evidence="4" id="KW-1185">Reference proteome</keyword>
<dbReference type="SFLD" id="SFLDG00363">
    <property type="entry name" value="AMPS_(cytGST):_Alpha-__Mu-__Pi"/>
    <property type="match status" value="1"/>
</dbReference>
<dbReference type="CDD" id="cd03192">
    <property type="entry name" value="GST_C_Sigma_like"/>
    <property type="match status" value="1"/>
</dbReference>
<dbReference type="Proteomes" id="UP001642540">
    <property type="component" value="Unassembled WGS sequence"/>
</dbReference>
<evidence type="ECO:0000313" key="3">
    <source>
        <dbReference type="EMBL" id="CAL8092600.1"/>
    </source>
</evidence>
<dbReference type="SUPFAM" id="SSF47616">
    <property type="entry name" value="GST C-terminal domain-like"/>
    <property type="match status" value="1"/>
</dbReference>
<dbReference type="SFLD" id="SFLDG01205">
    <property type="entry name" value="AMPS.1"/>
    <property type="match status" value="1"/>
</dbReference>
<dbReference type="PROSITE" id="PS50404">
    <property type="entry name" value="GST_NTER"/>
    <property type="match status" value="1"/>
</dbReference>
<feature type="domain" description="GST C-terminal" evidence="2">
    <location>
        <begin position="85"/>
        <end position="231"/>
    </location>
</feature>
<dbReference type="Pfam" id="PF02798">
    <property type="entry name" value="GST_N"/>
    <property type="match status" value="1"/>
</dbReference>
<reference evidence="3 4" key="1">
    <citation type="submission" date="2024-08" db="EMBL/GenBank/DDBJ databases">
        <authorList>
            <person name="Cucini C."/>
            <person name="Frati F."/>
        </authorList>
    </citation>
    <scope>NUCLEOTIDE SEQUENCE [LARGE SCALE GENOMIC DNA]</scope>
</reference>
<organism evidence="3 4">
    <name type="scientific">Orchesella dallaii</name>
    <dbReference type="NCBI Taxonomy" id="48710"/>
    <lineage>
        <taxon>Eukaryota</taxon>
        <taxon>Metazoa</taxon>
        <taxon>Ecdysozoa</taxon>
        <taxon>Arthropoda</taxon>
        <taxon>Hexapoda</taxon>
        <taxon>Collembola</taxon>
        <taxon>Entomobryomorpha</taxon>
        <taxon>Entomobryoidea</taxon>
        <taxon>Orchesellidae</taxon>
        <taxon>Orchesellinae</taxon>
        <taxon>Orchesella</taxon>
    </lineage>
</organism>
<evidence type="ECO:0008006" key="5">
    <source>
        <dbReference type="Google" id="ProtNLM"/>
    </source>
</evidence>
<dbReference type="EMBL" id="CAXLJM020000025">
    <property type="protein sequence ID" value="CAL8092600.1"/>
    <property type="molecule type" value="Genomic_DNA"/>
</dbReference>
<dbReference type="PROSITE" id="PS50405">
    <property type="entry name" value="GST_CTER"/>
    <property type="match status" value="1"/>
</dbReference>
<dbReference type="Gene3D" id="1.20.1050.10">
    <property type="match status" value="1"/>
</dbReference>
<feature type="domain" description="GST N-terminal" evidence="1">
    <location>
        <begin position="3"/>
        <end position="83"/>
    </location>
</feature>
<dbReference type="SUPFAM" id="SSF52833">
    <property type="entry name" value="Thioredoxin-like"/>
    <property type="match status" value="1"/>
</dbReference>